<dbReference type="InterPro" id="IPR000571">
    <property type="entry name" value="Znf_CCCH"/>
</dbReference>
<dbReference type="Gene3D" id="4.10.1000.10">
    <property type="entry name" value="Zinc finger, CCCH-type"/>
    <property type="match status" value="1"/>
</dbReference>
<evidence type="ECO:0000256" key="5">
    <source>
        <dbReference type="PROSITE-ProRule" id="PRU00723"/>
    </source>
</evidence>
<feature type="zinc finger region" description="C3H1-type" evidence="5">
    <location>
        <begin position="208"/>
        <end position="238"/>
    </location>
</feature>
<keyword evidence="9" id="KW-1185">Reference proteome</keyword>
<evidence type="ECO:0000256" key="2">
    <source>
        <dbReference type="ARBA" id="ARBA00022737"/>
    </source>
</evidence>
<feature type="domain" description="C3H1-type" evidence="7">
    <location>
        <begin position="208"/>
        <end position="238"/>
    </location>
</feature>
<dbReference type="PANTHER" id="PTHR12547">
    <property type="entry name" value="CCCH ZINC FINGER/TIS11-RELATED"/>
    <property type="match status" value="1"/>
</dbReference>
<name>A0ABD2PT48_9PLAT</name>
<feature type="zinc finger region" description="C3H1-type" evidence="5">
    <location>
        <begin position="170"/>
        <end position="198"/>
    </location>
</feature>
<dbReference type="Pfam" id="PF00642">
    <property type="entry name" value="zf-CCCH"/>
    <property type="match status" value="1"/>
</dbReference>
<proteinExistence type="predicted"/>
<dbReference type="PROSITE" id="PS50103">
    <property type="entry name" value="ZF_C3H1"/>
    <property type="match status" value="2"/>
</dbReference>
<evidence type="ECO:0000256" key="3">
    <source>
        <dbReference type="ARBA" id="ARBA00022771"/>
    </source>
</evidence>
<dbReference type="GO" id="GO:0051252">
    <property type="term" value="P:regulation of RNA metabolic process"/>
    <property type="evidence" value="ECO:0007669"/>
    <property type="project" value="UniProtKB-ARBA"/>
</dbReference>
<dbReference type="SUPFAM" id="SSF90229">
    <property type="entry name" value="CCCH zinc finger"/>
    <property type="match status" value="1"/>
</dbReference>
<comment type="caution">
    <text evidence="8">The sequence shown here is derived from an EMBL/GenBank/DDBJ whole genome shotgun (WGS) entry which is preliminary data.</text>
</comment>
<evidence type="ECO:0000256" key="4">
    <source>
        <dbReference type="ARBA" id="ARBA00022833"/>
    </source>
</evidence>
<dbReference type="SMART" id="SM00356">
    <property type="entry name" value="ZnF_C3H1"/>
    <property type="match status" value="2"/>
</dbReference>
<protein>
    <recommendedName>
        <fullName evidence="7">C3H1-type domain-containing protein</fullName>
    </recommendedName>
</protein>
<dbReference type="AlphaFoldDB" id="A0ABD2PT48"/>
<evidence type="ECO:0000256" key="1">
    <source>
        <dbReference type="ARBA" id="ARBA00022723"/>
    </source>
</evidence>
<keyword evidence="3 5" id="KW-0863">Zinc-finger</keyword>
<dbReference type="FunFam" id="4.10.1000.10:FF:000003">
    <property type="entry name" value="Zinc finger CCCH domain-containing protein"/>
    <property type="match status" value="1"/>
</dbReference>
<sequence length="248" mass="28138">MSLAGQRLQERAWSSTDELENHSSLEEPLIQQVMNLFRDGGDLLLSPPKPRTDSGCPSSEIMSPETNFVSSMKPLGLANRCEQGSGRVTPIKSGNGKRRVVRAPLFCSYPPPQLPHSWRPITASTRVAQLESSLMLLNQELKSMSINCKPSSLEYSVRLDEQIEAAKDIRYKTQMCIHFQRYGECPRLTRCRFAHGPVELRLASSHPKYRTLHCIHYIRSDGRHCPFGDDCFFLHASQMQVLGQYLNF</sequence>
<evidence type="ECO:0000313" key="8">
    <source>
        <dbReference type="EMBL" id="KAL3310072.1"/>
    </source>
</evidence>
<evidence type="ECO:0000259" key="7">
    <source>
        <dbReference type="PROSITE" id="PS50103"/>
    </source>
</evidence>
<dbReference type="GO" id="GO:0008270">
    <property type="term" value="F:zinc ion binding"/>
    <property type="evidence" value="ECO:0007669"/>
    <property type="project" value="UniProtKB-KW"/>
</dbReference>
<organism evidence="8 9">
    <name type="scientific">Cichlidogyrus casuarinus</name>
    <dbReference type="NCBI Taxonomy" id="1844966"/>
    <lineage>
        <taxon>Eukaryota</taxon>
        <taxon>Metazoa</taxon>
        <taxon>Spiralia</taxon>
        <taxon>Lophotrochozoa</taxon>
        <taxon>Platyhelminthes</taxon>
        <taxon>Monogenea</taxon>
        <taxon>Monopisthocotylea</taxon>
        <taxon>Dactylogyridea</taxon>
        <taxon>Ancyrocephalidae</taxon>
        <taxon>Cichlidogyrus</taxon>
    </lineage>
</organism>
<evidence type="ECO:0000256" key="6">
    <source>
        <dbReference type="SAM" id="MobiDB-lite"/>
    </source>
</evidence>
<accession>A0ABD2PT48</accession>
<dbReference type="EMBL" id="JBJKFK010003268">
    <property type="protein sequence ID" value="KAL3310072.1"/>
    <property type="molecule type" value="Genomic_DNA"/>
</dbReference>
<evidence type="ECO:0000313" key="9">
    <source>
        <dbReference type="Proteomes" id="UP001626550"/>
    </source>
</evidence>
<keyword evidence="1 5" id="KW-0479">Metal-binding</keyword>
<dbReference type="InterPro" id="IPR036855">
    <property type="entry name" value="Znf_CCCH_sf"/>
</dbReference>
<dbReference type="GO" id="GO:0010468">
    <property type="term" value="P:regulation of gene expression"/>
    <property type="evidence" value="ECO:0007669"/>
    <property type="project" value="UniProtKB-ARBA"/>
</dbReference>
<gene>
    <name evidence="8" type="ORF">Ciccas_011368</name>
</gene>
<reference evidence="8 9" key="1">
    <citation type="submission" date="2024-11" db="EMBL/GenBank/DDBJ databases">
        <title>Adaptive evolution of stress response genes in parasites aligns with host niche diversity.</title>
        <authorList>
            <person name="Hahn C."/>
            <person name="Resl P."/>
        </authorList>
    </citation>
    <scope>NUCLEOTIDE SEQUENCE [LARGE SCALE GENOMIC DNA]</scope>
    <source>
        <strain evidence="8">EGGRZ-B1_66</strain>
        <tissue evidence="8">Body</tissue>
    </source>
</reference>
<dbReference type="InterPro" id="IPR045877">
    <property type="entry name" value="ZFP36-like"/>
</dbReference>
<feature type="domain" description="C3H1-type" evidence="7">
    <location>
        <begin position="170"/>
        <end position="198"/>
    </location>
</feature>
<feature type="region of interest" description="Disordered" evidence="6">
    <location>
        <begin position="1"/>
        <end position="24"/>
    </location>
</feature>
<keyword evidence="2" id="KW-0677">Repeat</keyword>
<dbReference type="Proteomes" id="UP001626550">
    <property type="component" value="Unassembled WGS sequence"/>
</dbReference>
<dbReference type="PANTHER" id="PTHR12547:SF18">
    <property type="entry name" value="PROTEIN TIS11"/>
    <property type="match status" value="1"/>
</dbReference>
<keyword evidence="4 5" id="KW-0862">Zinc</keyword>